<dbReference type="SUPFAM" id="SSF81606">
    <property type="entry name" value="PP2C-like"/>
    <property type="match status" value="1"/>
</dbReference>
<evidence type="ECO:0000313" key="4">
    <source>
        <dbReference type="Proteomes" id="UP000002051"/>
    </source>
</evidence>
<dbReference type="InterPro" id="IPR001932">
    <property type="entry name" value="PPM-type_phosphatase-like_dom"/>
</dbReference>
<dbReference type="PROSITE" id="PS51746">
    <property type="entry name" value="PPM_2"/>
    <property type="match status" value="1"/>
</dbReference>
<dbReference type="InterPro" id="IPR015655">
    <property type="entry name" value="PP2C"/>
</dbReference>
<dbReference type="EMBL" id="CM001223">
    <property type="protein sequence ID" value="AES77889.2"/>
    <property type="molecule type" value="Genomic_DNA"/>
</dbReference>
<dbReference type="Gene3D" id="3.60.40.10">
    <property type="entry name" value="PPM-type phosphatase domain"/>
    <property type="match status" value="1"/>
</dbReference>
<organism evidence="2 4">
    <name type="scientific">Medicago truncatula</name>
    <name type="common">Barrel medic</name>
    <name type="synonym">Medicago tribuloides</name>
    <dbReference type="NCBI Taxonomy" id="3880"/>
    <lineage>
        <taxon>Eukaryota</taxon>
        <taxon>Viridiplantae</taxon>
        <taxon>Streptophyta</taxon>
        <taxon>Embryophyta</taxon>
        <taxon>Tracheophyta</taxon>
        <taxon>Spermatophyta</taxon>
        <taxon>Magnoliopsida</taxon>
        <taxon>eudicotyledons</taxon>
        <taxon>Gunneridae</taxon>
        <taxon>Pentapetalae</taxon>
        <taxon>rosids</taxon>
        <taxon>fabids</taxon>
        <taxon>Fabales</taxon>
        <taxon>Fabaceae</taxon>
        <taxon>Papilionoideae</taxon>
        <taxon>50 kb inversion clade</taxon>
        <taxon>NPAAA clade</taxon>
        <taxon>Hologalegina</taxon>
        <taxon>IRL clade</taxon>
        <taxon>Trifolieae</taxon>
        <taxon>Medicago</taxon>
    </lineage>
</organism>
<evidence type="ECO:0000313" key="3">
    <source>
        <dbReference type="EnsemblPlants" id="AES77889"/>
    </source>
</evidence>
<dbReference type="SMART" id="SM00332">
    <property type="entry name" value="PP2Cc"/>
    <property type="match status" value="1"/>
</dbReference>
<accession>A0A0C3W2P0</accession>
<dbReference type="ExpressionAtlas" id="G7KTS5">
    <property type="expression patterns" value="differential"/>
</dbReference>
<dbReference type="EnsemblPlants" id="AES77889">
    <property type="protein sequence ID" value="AES77889"/>
    <property type="gene ID" value="MTR_7g021530"/>
</dbReference>
<reference evidence="2 4" key="2">
    <citation type="journal article" date="2014" name="BMC Genomics">
        <title>An improved genome release (version Mt4.0) for the model legume Medicago truncatula.</title>
        <authorList>
            <person name="Tang H."/>
            <person name="Krishnakumar V."/>
            <person name="Bidwell S."/>
            <person name="Rosen B."/>
            <person name="Chan A."/>
            <person name="Zhou S."/>
            <person name="Gentzbittel L."/>
            <person name="Childs K.L."/>
            <person name="Yandell M."/>
            <person name="Gundlach H."/>
            <person name="Mayer K.F."/>
            <person name="Schwartz D.C."/>
            <person name="Town C.D."/>
        </authorList>
    </citation>
    <scope>GENOME REANNOTATION</scope>
    <source>
        <strain evidence="3 4">cv. Jemalong A17</strain>
    </source>
</reference>
<reference evidence="2 4" key="1">
    <citation type="journal article" date="2011" name="Nature">
        <title>The Medicago genome provides insight into the evolution of rhizobial symbioses.</title>
        <authorList>
            <person name="Young N.D."/>
            <person name="Debelle F."/>
            <person name="Oldroyd G.E."/>
            <person name="Geurts R."/>
            <person name="Cannon S.B."/>
            <person name="Udvardi M.K."/>
            <person name="Benedito V.A."/>
            <person name="Mayer K.F."/>
            <person name="Gouzy J."/>
            <person name="Schoof H."/>
            <person name="Van de Peer Y."/>
            <person name="Proost S."/>
            <person name="Cook D.R."/>
            <person name="Meyers B.C."/>
            <person name="Spannagl M."/>
            <person name="Cheung F."/>
            <person name="De Mita S."/>
            <person name="Krishnakumar V."/>
            <person name="Gundlach H."/>
            <person name="Zhou S."/>
            <person name="Mudge J."/>
            <person name="Bharti A.K."/>
            <person name="Murray J.D."/>
            <person name="Naoumkina M.A."/>
            <person name="Rosen B."/>
            <person name="Silverstein K.A."/>
            <person name="Tang H."/>
            <person name="Rombauts S."/>
            <person name="Zhao P.X."/>
            <person name="Zhou P."/>
            <person name="Barbe V."/>
            <person name="Bardou P."/>
            <person name="Bechner M."/>
            <person name="Bellec A."/>
            <person name="Berger A."/>
            <person name="Berges H."/>
            <person name="Bidwell S."/>
            <person name="Bisseling T."/>
            <person name="Choisne N."/>
            <person name="Couloux A."/>
            <person name="Denny R."/>
            <person name="Deshpande S."/>
            <person name="Dai X."/>
            <person name="Doyle J.J."/>
            <person name="Dudez A.M."/>
            <person name="Farmer A.D."/>
            <person name="Fouteau S."/>
            <person name="Franken C."/>
            <person name="Gibelin C."/>
            <person name="Gish J."/>
            <person name="Goldstein S."/>
            <person name="Gonzalez A.J."/>
            <person name="Green P.J."/>
            <person name="Hallab A."/>
            <person name="Hartog M."/>
            <person name="Hua A."/>
            <person name="Humphray S.J."/>
            <person name="Jeong D.H."/>
            <person name="Jing Y."/>
            <person name="Jocker A."/>
            <person name="Kenton S.M."/>
            <person name="Kim D.J."/>
            <person name="Klee K."/>
            <person name="Lai H."/>
            <person name="Lang C."/>
            <person name="Lin S."/>
            <person name="Macmil S.L."/>
            <person name="Magdelenat G."/>
            <person name="Matthews L."/>
            <person name="McCorrison J."/>
            <person name="Monaghan E.L."/>
            <person name="Mun J.H."/>
            <person name="Najar F.Z."/>
            <person name="Nicholson C."/>
            <person name="Noirot C."/>
            <person name="O'Bleness M."/>
            <person name="Paule C.R."/>
            <person name="Poulain J."/>
            <person name="Prion F."/>
            <person name="Qin B."/>
            <person name="Qu C."/>
            <person name="Retzel E.F."/>
            <person name="Riddle C."/>
            <person name="Sallet E."/>
            <person name="Samain S."/>
            <person name="Samson N."/>
            <person name="Sanders I."/>
            <person name="Saurat O."/>
            <person name="Scarpelli C."/>
            <person name="Schiex T."/>
            <person name="Segurens B."/>
            <person name="Severin A.J."/>
            <person name="Sherrier D.J."/>
            <person name="Shi R."/>
            <person name="Sims S."/>
            <person name="Singer S.R."/>
            <person name="Sinharoy S."/>
            <person name="Sterck L."/>
            <person name="Viollet A."/>
            <person name="Wang B.B."/>
            <person name="Wang K."/>
            <person name="Wang M."/>
            <person name="Wang X."/>
            <person name="Warfsmann J."/>
            <person name="Weissenbach J."/>
            <person name="White D.D."/>
            <person name="White J.D."/>
            <person name="Wiley G.B."/>
            <person name="Wincker P."/>
            <person name="Xing Y."/>
            <person name="Yang L."/>
            <person name="Yao Z."/>
            <person name="Ying F."/>
            <person name="Zhai J."/>
            <person name="Zhou L."/>
            <person name="Zuber A."/>
            <person name="Denarie J."/>
            <person name="Dixon R.A."/>
            <person name="May G.D."/>
            <person name="Schwartz D.C."/>
            <person name="Rogers J."/>
            <person name="Quetier F."/>
            <person name="Town C.D."/>
            <person name="Roe B.A."/>
        </authorList>
    </citation>
    <scope>NUCLEOTIDE SEQUENCE [LARGE SCALE GENOMIC DNA]</scope>
    <source>
        <strain evidence="2">A17</strain>
        <strain evidence="3 4">cv. Jemalong A17</strain>
    </source>
</reference>
<sequence length="363" mass="40062">MTQAVQVLNRHGTDLVGEGRGSDSECLAGFECFLNIVRALGMGSCISEVGDGAGGSQSLLTYSQELNVDGGKRRRLKGSSTMDYKVPGRMFLNGSSEIASMYCKQGKKGINQDAMLVWENFCSKEGTVFCGVFDGHGPYGHRVAKKVRDSFPLKLSAQWDLHRKNQDGFNDQNGAATSHNSEEQIKLIDENCNHELDGTDTILALRESFLKASKIMDKELKMHRDIDCFCSGTTAVTLIKQGLDLVVGNVGDSRAVLGTRDHEDSLIAVQLTVDLKPNLPKEEERIRHRKGRVFSLKNEPDVARVWLPNSDFPGLAMARAFGDFCLKDVGLISVPDVSYHRLTEKDEFVVLATDGVRHMISYL</sequence>
<accession>G7KTS5</accession>
<proteinExistence type="predicted"/>
<reference evidence="3" key="3">
    <citation type="submission" date="2015-04" db="UniProtKB">
        <authorList>
            <consortium name="EnsemblPlants"/>
        </authorList>
    </citation>
    <scope>IDENTIFICATION</scope>
    <source>
        <strain evidence="3">cv. Jemalong A17</strain>
    </source>
</reference>
<protein>
    <submittedName>
        <fullName evidence="2">Phosphatase 2C family protein</fullName>
    </submittedName>
</protein>
<dbReference type="AlphaFoldDB" id="G7KTS5"/>
<dbReference type="GO" id="GO:0004722">
    <property type="term" value="F:protein serine/threonine phosphatase activity"/>
    <property type="evidence" value="ECO:0007669"/>
    <property type="project" value="InterPro"/>
</dbReference>
<dbReference type="PANTHER" id="PTHR47992">
    <property type="entry name" value="PROTEIN PHOSPHATASE"/>
    <property type="match status" value="1"/>
</dbReference>
<evidence type="ECO:0000313" key="2">
    <source>
        <dbReference type="EMBL" id="AES77889.2"/>
    </source>
</evidence>
<dbReference type="OrthoDB" id="10264738at2759"/>
<dbReference type="Pfam" id="PF00481">
    <property type="entry name" value="PP2C"/>
    <property type="match status" value="1"/>
</dbReference>
<dbReference type="InterPro" id="IPR036457">
    <property type="entry name" value="PPM-type-like_dom_sf"/>
</dbReference>
<dbReference type="Proteomes" id="UP000002051">
    <property type="component" value="Unassembled WGS sequence"/>
</dbReference>
<evidence type="ECO:0000259" key="1">
    <source>
        <dbReference type="PROSITE" id="PS51746"/>
    </source>
</evidence>
<feature type="domain" description="PPM-type phosphatase" evidence="1">
    <location>
        <begin position="98"/>
        <end position="363"/>
    </location>
</feature>
<name>G7KTS5_MEDTR</name>
<gene>
    <name evidence="3" type="primary">11439291</name>
    <name evidence="2" type="ordered locus">MTR_7g021530</name>
</gene>
<keyword evidence="4" id="KW-1185">Reference proteome</keyword>
<dbReference type="CDD" id="cd00143">
    <property type="entry name" value="PP2Cc"/>
    <property type="match status" value="1"/>
</dbReference>